<keyword evidence="4" id="KW-0456">Lyase</keyword>
<evidence type="ECO:0000256" key="1">
    <source>
        <dbReference type="ARBA" id="ARBA00003670"/>
    </source>
</evidence>
<dbReference type="GO" id="GO:0006099">
    <property type="term" value="P:tricarboxylic acid cycle"/>
    <property type="evidence" value="ECO:0007669"/>
    <property type="project" value="InterPro"/>
</dbReference>
<dbReference type="PROSITE" id="PS00393">
    <property type="entry name" value="PEPCASE_2"/>
    <property type="match status" value="1"/>
</dbReference>
<evidence type="ECO:0000256" key="3">
    <source>
        <dbReference type="PROSITE-ProRule" id="PRU10112"/>
    </source>
</evidence>
<name>A0A2P6AUK7_9GAMM</name>
<dbReference type="PANTHER" id="PTHR30523">
    <property type="entry name" value="PHOSPHOENOLPYRUVATE CARBOXYLASE"/>
    <property type="match status" value="1"/>
</dbReference>
<evidence type="ECO:0000313" key="5">
    <source>
        <dbReference type="Proteomes" id="UP000243900"/>
    </source>
</evidence>
<keyword evidence="5" id="KW-1185">Reference proteome</keyword>
<dbReference type="GO" id="GO:0015977">
    <property type="term" value="P:carbon fixation"/>
    <property type="evidence" value="ECO:0007669"/>
    <property type="project" value="InterPro"/>
</dbReference>
<comment type="function">
    <text evidence="1">Forms oxaloacetate, a four-carbon dicarboxylic acid source for the tricarboxylic acid cycle.</text>
</comment>
<dbReference type="GO" id="GO:0008964">
    <property type="term" value="F:phosphoenolpyruvate carboxylase activity"/>
    <property type="evidence" value="ECO:0007669"/>
    <property type="project" value="InterPro"/>
</dbReference>
<dbReference type="AlphaFoldDB" id="A0A2P6AUK7"/>
<feature type="active site" evidence="3">
    <location>
        <position position="152"/>
    </location>
</feature>
<reference evidence="5" key="1">
    <citation type="submission" date="2018-02" db="EMBL/GenBank/DDBJ databases">
        <title>Genome sequencing of Solimonas sp. HR-BB.</title>
        <authorList>
            <person name="Lee Y."/>
            <person name="Jeon C.O."/>
        </authorList>
    </citation>
    <scope>NUCLEOTIDE SEQUENCE [LARGE SCALE GENOMIC DNA]</scope>
    <source>
        <strain evidence="5">HR-E</strain>
    </source>
</reference>
<accession>A0A2P6AUK7</accession>
<dbReference type="OrthoDB" id="9768133at2"/>
<proteinExistence type="predicted"/>
<gene>
    <name evidence="4" type="ORF">C5O18_01700</name>
</gene>
<dbReference type="InterPro" id="IPR015813">
    <property type="entry name" value="Pyrv/PenolPyrv_kinase-like_dom"/>
</dbReference>
<protein>
    <recommendedName>
        <fullName evidence="2">Phosphoenolpyruvate carboxylase</fullName>
    </recommendedName>
</protein>
<evidence type="ECO:0000256" key="2">
    <source>
        <dbReference type="ARBA" id="ARBA00022419"/>
    </source>
</evidence>
<dbReference type="InterPro" id="IPR021135">
    <property type="entry name" value="PEP_COase"/>
</dbReference>
<feature type="non-terminal residue" evidence="4">
    <location>
        <position position="1"/>
    </location>
</feature>
<organism evidence="4 5">
    <name type="scientific">Amnimonas aquatica</name>
    <dbReference type="NCBI Taxonomy" id="2094561"/>
    <lineage>
        <taxon>Bacteria</taxon>
        <taxon>Pseudomonadati</taxon>
        <taxon>Pseudomonadota</taxon>
        <taxon>Gammaproteobacteria</taxon>
        <taxon>Moraxellales</taxon>
        <taxon>Moraxellaceae</taxon>
        <taxon>Amnimonas</taxon>
    </lineage>
</organism>
<comment type="caution">
    <text evidence="4">The sequence shown here is derived from an EMBL/GenBank/DDBJ whole genome shotgun (WGS) entry which is preliminary data.</text>
</comment>
<dbReference type="InterPro" id="IPR033129">
    <property type="entry name" value="PEPCASE_His_AS"/>
</dbReference>
<dbReference type="RefSeq" id="WP_146089170.1">
    <property type="nucleotide sequence ID" value="NZ_PTQZ01000017.1"/>
</dbReference>
<evidence type="ECO:0000313" key="4">
    <source>
        <dbReference type="EMBL" id="PQA50810.1"/>
    </source>
</evidence>
<dbReference type="EMBL" id="PTQZ01000017">
    <property type="protein sequence ID" value="PQA50810.1"/>
    <property type="molecule type" value="Genomic_DNA"/>
</dbReference>
<sequence>HAEALDAITRYLGLGSYLDWDEAARQKFLLDELANPRPLLPLSALAPEAEAGFSDEVREVLATFRMLATQPAEALGAYVISMAHEPSDVLAVLLLQRKAEVPRPMRVVPLFETFDDLAHAPGCLDALLSLPGYREHIGNRQEIMIGYSDSAKDAGFLSAAWAQYRAQEGLTAVAARHGVSLVLFHGRGGTVSRGGAPTRQALRSQPPGSVHGALRVTEQGEMIRMKFGLPEVARRHLERYLAATLEATLVPPPAPAEAWRTLMDRFSEVSMAAYRQQIRGHQAFIDYLRTVTPELELQMLPLGSRPARRRAGGGVETLRAIPWVFAWTQIRLMLPAWLGVLEAFETLPEDSRAATLRDMAADWPFFAGLLDMLEMVMAKSDPAIASHYEHTLTGRDDLRALGGQLRGSRERLVAVLAQLNSGPEWSARNPILAQSIRLRTPYLLPLHLLQAELMRRRRAELASRPDSDAPTPYDHALMVTMTGIAAGLRNTG</sequence>
<dbReference type="PRINTS" id="PR00150">
    <property type="entry name" value="PEPCARBXLASE"/>
</dbReference>
<dbReference type="Pfam" id="PF00311">
    <property type="entry name" value="PEPcase"/>
    <property type="match status" value="1"/>
</dbReference>
<dbReference type="Proteomes" id="UP000243900">
    <property type="component" value="Unassembled WGS sequence"/>
</dbReference>
<dbReference type="SUPFAM" id="SSF51621">
    <property type="entry name" value="Phosphoenolpyruvate/pyruvate domain"/>
    <property type="match status" value="1"/>
</dbReference>
<dbReference type="PANTHER" id="PTHR30523:SF6">
    <property type="entry name" value="PHOSPHOENOLPYRUVATE CARBOXYLASE"/>
    <property type="match status" value="1"/>
</dbReference>
<keyword evidence="4" id="KW-0670">Pyruvate</keyword>
<dbReference type="GO" id="GO:0005829">
    <property type="term" value="C:cytosol"/>
    <property type="evidence" value="ECO:0007669"/>
    <property type="project" value="TreeGrafter"/>
</dbReference>